<comment type="subcellular location">
    <subcellularLocation>
        <location evidence="1">Cell inner membrane</location>
        <topology evidence="1">Single-pass membrane protein</topology>
    </subcellularLocation>
</comment>
<evidence type="ECO:0000256" key="9">
    <source>
        <dbReference type="ARBA" id="ARBA00025772"/>
    </source>
</evidence>
<evidence type="ECO:0000313" key="12">
    <source>
        <dbReference type="EMBL" id="RYU44542.1"/>
    </source>
</evidence>
<evidence type="ECO:0000256" key="4">
    <source>
        <dbReference type="ARBA" id="ARBA00022481"/>
    </source>
</evidence>
<comment type="similarity">
    <text evidence="9">Belongs to the GSP H family.</text>
</comment>
<name>A0A4Q5KHI8_9GAMM</name>
<evidence type="ECO:0000256" key="6">
    <source>
        <dbReference type="ARBA" id="ARBA00022692"/>
    </source>
</evidence>
<dbReference type="InterPro" id="IPR012902">
    <property type="entry name" value="N_methyl_site"/>
</dbReference>
<dbReference type="Proteomes" id="UP000293465">
    <property type="component" value="Unassembled WGS sequence"/>
</dbReference>
<accession>A0A4Q5KHI8</accession>
<evidence type="ECO:0000256" key="2">
    <source>
        <dbReference type="ARBA" id="ARBA00021549"/>
    </source>
</evidence>
<sequence>MNRGFTLLELLITVSVLAILLSVSAPNFNTINNSVKMERLATELNGFLIQAKSEAVLKNKDLWVHISFPKTEESKAGSWNLTLRDSSALSGNMIAYLDGSNFKGITLKHTYTHQKTKFEGIRGRPAPGSFSFHPNADTTKELKVLLSNPPGRIKICYDNISGTLYGYNSCS</sequence>
<keyword evidence="6" id="KW-0812">Transmembrane</keyword>
<evidence type="ECO:0000256" key="8">
    <source>
        <dbReference type="ARBA" id="ARBA00023136"/>
    </source>
</evidence>
<dbReference type="GeneID" id="56276612"/>
<dbReference type="GO" id="GO:0005886">
    <property type="term" value="C:plasma membrane"/>
    <property type="evidence" value="ECO:0007669"/>
    <property type="project" value="UniProtKB-SubCell"/>
</dbReference>
<evidence type="ECO:0000256" key="3">
    <source>
        <dbReference type="ARBA" id="ARBA00022475"/>
    </source>
</evidence>
<gene>
    <name evidence="12" type="ORF">ERW49_16190</name>
</gene>
<keyword evidence="5" id="KW-0997">Cell inner membrane</keyword>
<dbReference type="InterPro" id="IPR016824">
    <property type="entry name" value="Tfp-pilus_assembly_FimT"/>
</dbReference>
<keyword evidence="8" id="KW-0472">Membrane</keyword>
<dbReference type="InterPro" id="IPR045584">
    <property type="entry name" value="Pilin-like"/>
</dbReference>
<protein>
    <recommendedName>
        <fullName evidence="2">Type II secretion system protein H</fullName>
    </recommendedName>
    <alternativeName>
        <fullName evidence="10">General secretion pathway protein H</fullName>
    </alternativeName>
</protein>
<dbReference type="OrthoDB" id="5871678at2"/>
<evidence type="ECO:0000259" key="11">
    <source>
        <dbReference type="Pfam" id="PF12019"/>
    </source>
</evidence>
<keyword evidence="4" id="KW-0488">Methylation</keyword>
<dbReference type="GO" id="GO:0015627">
    <property type="term" value="C:type II protein secretion system complex"/>
    <property type="evidence" value="ECO:0007669"/>
    <property type="project" value="InterPro"/>
</dbReference>
<dbReference type="NCBIfam" id="TIGR02532">
    <property type="entry name" value="IV_pilin_GFxxxE"/>
    <property type="match status" value="1"/>
</dbReference>
<feature type="domain" description="General secretion pathway GspH" evidence="11">
    <location>
        <begin position="41"/>
        <end position="147"/>
    </location>
</feature>
<proteinExistence type="inferred from homology"/>
<dbReference type="AlphaFoldDB" id="A0A4Q5KHI8"/>
<reference evidence="12 13" key="1">
    <citation type="submission" date="2019-02" db="EMBL/GenBank/DDBJ databases">
        <title>Genome sequences of Aliivibrio finisterrensis strains from farmed Atlantic salmon.</title>
        <authorList>
            <person name="Bowman J.P."/>
        </authorList>
    </citation>
    <scope>NUCLEOTIDE SEQUENCE [LARGE SCALE GENOMIC DNA]</scope>
    <source>
        <strain evidence="12 13">A32</strain>
    </source>
</reference>
<dbReference type="SUPFAM" id="SSF54523">
    <property type="entry name" value="Pili subunits"/>
    <property type="match status" value="1"/>
</dbReference>
<dbReference type="Pfam" id="PF12019">
    <property type="entry name" value="GspH"/>
    <property type="match status" value="1"/>
</dbReference>
<dbReference type="PIRSF" id="PIRSF024622">
    <property type="entry name" value="Tfp_FimT"/>
    <property type="match status" value="1"/>
</dbReference>
<dbReference type="GO" id="GO:0015628">
    <property type="term" value="P:protein secretion by the type II secretion system"/>
    <property type="evidence" value="ECO:0007669"/>
    <property type="project" value="InterPro"/>
</dbReference>
<dbReference type="EMBL" id="SEZJ01000017">
    <property type="protein sequence ID" value="RYU44542.1"/>
    <property type="molecule type" value="Genomic_DNA"/>
</dbReference>
<keyword evidence="7" id="KW-1133">Transmembrane helix</keyword>
<organism evidence="12 13">
    <name type="scientific">Aliivibrio finisterrensis</name>
    <dbReference type="NCBI Taxonomy" id="511998"/>
    <lineage>
        <taxon>Bacteria</taxon>
        <taxon>Pseudomonadati</taxon>
        <taxon>Pseudomonadota</taxon>
        <taxon>Gammaproteobacteria</taxon>
        <taxon>Vibrionales</taxon>
        <taxon>Vibrionaceae</taxon>
        <taxon>Aliivibrio</taxon>
    </lineage>
</organism>
<dbReference type="Pfam" id="PF07963">
    <property type="entry name" value="N_methyl"/>
    <property type="match status" value="1"/>
</dbReference>
<dbReference type="InterPro" id="IPR022346">
    <property type="entry name" value="T2SS_GspH"/>
</dbReference>
<evidence type="ECO:0000256" key="10">
    <source>
        <dbReference type="ARBA" id="ARBA00030775"/>
    </source>
</evidence>
<evidence type="ECO:0000256" key="5">
    <source>
        <dbReference type="ARBA" id="ARBA00022519"/>
    </source>
</evidence>
<dbReference type="RefSeq" id="WP_130088086.1">
    <property type="nucleotide sequence ID" value="NZ_SEZJ01000017.1"/>
</dbReference>
<evidence type="ECO:0000256" key="7">
    <source>
        <dbReference type="ARBA" id="ARBA00022989"/>
    </source>
</evidence>
<evidence type="ECO:0000313" key="13">
    <source>
        <dbReference type="Proteomes" id="UP000293465"/>
    </source>
</evidence>
<dbReference type="PROSITE" id="PS00409">
    <property type="entry name" value="PROKAR_NTER_METHYL"/>
    <property type="match status" value="1"/>
</dbReference>
<dbReference type="Gene3D" id="3.30.700.10">
    <property type="entry name" value="Glycoprotein, Type 4 Pilin"/>
    <property type="match status" value="1"/>
</dbReference>
<keyword evidence="3" id="KW-1003">Cell membrane</keyword>
<comment type="caution">
    <text evidence="12">The sequence shown here is derived from an EMBL/GenBank/DDBJ whole genome shotgun (WGS) entry which is preliminary data.</text>
</comment>
<evidence type="ECO:0000256" key="1">
    <source>
        <dbReference type="ARBA" id="ARBA00004377"/>
    </source>
</evidence>